<feature type="signal peptide" evidence="3">
    <location>
        <begin position="1"/>
        <end position="17"/>
    </location>
</feature>
<protein>
    <submittedName>
        <fullName evidence="5">Secreted trypsin-like serine protease</fullName>
    </submittedName>
</protein>
<dbReference type="Pfam" id="PF00089">
    <property type="entry name" value="Trypsin"/>
    <property type="match status" value="1"/>
</dbReference>
<evidence type="ECO:0000313" key="5">
    <source>
        <dbReference type="EMBL" id="MDR7149700.1"/>
    </source>
</evidence>
<keyword evidence="3" id="KW-0732">Signal</keyword>
<dbReference type="PROSITE" id="PS50240">
    <property type="entry name" value="TRYPSIN_DOM"/>
    <property type="match status" value="1"/>
</dbReference>
<name>A0ABU1WK83_9BURK</name>
<dbReference type="PANTHER" id="PTHR24260">
    <property type="match status" value="1"/>
</dbReference>
<dbReference type="InterPro" id="IPR001254">
    <property type="entry name" value="Trypsin_dom"/>
</dbReference>
<evidence type="ECO:0000259" key="4">
    <source>
        <dbReference type="PROSITE" id="PS50240"/>
    </source>
</evidence>
<dbReference type="Gene3D" id="2.40.10.10">
    <property type="entry name" value="Trypsin-like serine proteases"/>
    <property type="match status" value="1"/>
</dbReference>
<keyword evidence="2" id="KW-0378">Hydrolase</keyword>
<keyword evidence="2" id="KW-0720">Serine protease</keyword>
<dbReference type="InterPro" id="IPR043504">
    <property type="entry name" value="Peptidase_S1_PA_chymotrypsin"/>
</dbReference>
<evidence type="ECO:0000256" key="2">
    <source>
        <dbReference type="RuleBase" id="RU363034"/>
    </source>
</evidence>
<keyword evidence="1" id="KW-1015">Disulfide bond</keyword>
<reference evidence="5 6" key="1">
    <citation type="submission" date="2023-07" db="EMBL/GenBank/DDBJ databases">
        <title>Sorghum-associated microbial communities from plants grown in Nebraska, USA.</title>
        <authorList>
            <person name="Schachtman D."/>
        </authorList>
    </citation>
    <scope>NUCLEOTIDE SEQUENCE [LARGE SCALE GENOMIC DNA]</scope>
    <source>
        <strain evidence="5 6">4249</strain>
    </source>
</reference>
<dbReference type="InterPro" id="IPR018114">
    <property type="entry name" value="TRYPSIN_HIS"/>
</dbReference>
<gene>
    <name evidence="5" type="ORF">J2W49_001655</name>
</gene>
<dbReference type="PROSITE" id="PS00135">
    <property type="entry name" value="TRYPSIN_SER"/>
    <property type="match status" value="1"/>
</dbReference>
<dbReference type="PROSITE" id="PS00134">
    <property type="entry name" value="TRYPSIN_HIS"/>
    <property type="match status" value="1"/>
</dbReference>
<feature type="chain" id="PRO_5047100722" evidence="3">
    <location>
        <begin position="18"/>
        <end position="261"/>
    </location>
</feature>
<dbReference type="SMART" id="SM00020">
    <property type="entry name" value="Tryp_SPc"/>
    <property type="match status" value="1"/>
</dbReference>
<accession>A0ABU1WK83</accession>
<dbReference type="Proteomes" id="UP001265700">
    <property type="component" value="Unassembled WGS sequence"/>
</dbReference>
<dbReference type="InterPro" id="IPR051333">
    <property type="entry name" value="CLIP_Serine_Protease"/>
</dbReference>
<evidence type="ECO:0000256" key="1">
    <source>
        <dbReference type="ARBA" id="ARBA00023157"/>
    </source>
</evidence>
<dbReference type="InterPro" id="IPR033116">
    <property type="entry name" value="TRYPSIN_SER"/>
</dbReference>
<dbReference type="SUPFAM" id="SSF50494">
    <property type="entry name" value="Trypsin-like serine proteases"/>
    <property type="match status" value="1"/>
</dbReference>
<dbReference type="InterPro" id="IPR001314">
    <property type="entry name" value="Peptidase_S1A"/>
</dbReference>
<comment type="caution">
    <text evidence="5">The sequence shown here is derived from an EMBL/GenBank/DDBJ whole genome shotgun (WGS) entry which is preliminary data.</text>
</comment>
<sequence>MGWFANGSFALAALALAGCGGGGGDAVADPTPAAQCASIGVVPKIRGGTECALPGQTPVVVFIATRSDGSGLYCSGTLISPTRILTAAHCLPSEVTRVTTPVWQADGTARALRAKSWAVHPEYQRTSAGFLNDAAVITLSSPLPAPPMPLLVSNPSSAGQSVFIAGWGGPDNELAAGFAKVSIVNALHLGYTYDGKGANTCPGDSGGPMYRAVGGTHGVVGITSSGTSGDCGVGDVSLFTNIQTPKVLDFIRTHAPDAVVI</sequence>
<evidence type="ECO:0000256" key="3">
    <source>
        <dbReference type="SAM" id="SignalP"/>
    </source>
</evidence>
<dbReference type="RefSeq" id="WP_310314180.1">
    <property type="nucleotide sequence ID" value="NZ_JAVDWU010000003.1"/>
</dbReference>
<organism evidence="5 6">
    <name type="scientific">Hydrogenophaga palleronii</name>
    <dbReference type="NCBI Taxonomy" id="65655"/>
    <lineage>
        <taxon>Bacteria</taxon>
        <taxon>Pseudomonadati</taxon>
        <taxon>Pseudomonadota</taxon>
        <taxon>Betaproteobacteria</taxon>
        <taxon>Burkholderiales</taxon>
        <taxon>Comamonadaceae</taxon>
        <taxon>Hydrogenophaga</taxon>
    </lineage>
</organism>
<dbReference type="EMBL" id="JAVDWU010000003">
    <property type="protein sequence ID" value="MDR7149700.1"/>
    <property type="molecule type" value="Genomic_DNA"/>
</dbReference>
<feature type="domain" description="Peptidase S1" evidence="4">
    <location>
        <begin position="45"/>
        <end position="256"/>
    </location>
</feature>
<proteinExistence type="predicted"/>
<dbReference type="InterPro" id="IPR009003">
    <property type="entry name" value="Peptidase_S1_PA"/>
</dbReference>
<dbReference type="PANTHER" id="PTHR24260:SF132">
    <property type="entry name" value="PEPTIDASE S1 DOMAIN-CONTAINING PROTEIN"/>
    <property type="match status" value="1"/>
</dbReference>
<keyword evidence="6" id="KW-1185">Reference proteome</keyword>
<keyword evidence="2" id="KW-0645">Protease</keyword>
<dbReference type="PRINTS" id="PR00722">
    <property type="entry name" value="CHYMOTRYPSIN"/>
</dbReference>
<evidence type="ECO:0000313" key="6">
    <source>
        <dbReference type="Proteomes" id="UP001265700"/>
    </source>
</evidence>